<name>A0A9E5MPD2_9GAMM</name>
<proteinExistence type="inferred from homology"/>
<comment type="similarity">
    <text evidence="1">Belongs to the thioredoxin family. DsbA subfamily.</text>
</comment>
<feature type="disulfide bond" description="Redox-active" evidence="6">
    <location>
        <begin position="57"/>
        <end position="60"/>
    </location>
</feature>
<accession>A0A9E5MPD2</accession>
<dbReference type="RefSeq" id="WP_167191527.1">
    <property type="nucleotide sequence ID" value="NZ_JAAONZ010000022.1"/>
</dbReference>
<dbReference type="CDD" id="cd03019">
    <property type="entry name" value="DsbA_DsbA"/>
    <property type="match status" value="1"/>
</dbReference>
<dbReference type="AlphaFoldDB" id="A0A9E5MPD2"/>
<dbReference type="GO" id="GO:0042597">
    <property type="term" value="C:periplasmic space"/>
    <property type="evidence" value="ECO:0007669"/>
    <property type="project" value="UniProtKB-SubCell"/>
</dbReference>
<keyword evidence="10" id="KW-1185">Reference proteome</keyword>
<dbReference type="InterPro" id="IPR036249">
    <property type="entry name" value="Thioredoxin-like_sf"/>
</dbReference>
<evidence type="ECO:0000256" key="6">
    <source>
        <dbReference type="PIRSR" id="PIRSR001488-1"/>
    </source>
</evidence>
<dbReference type="Pfam" id="PF01323">
    <property type="entry name" value="DSBA"/>
    <property type="match status" value="1"/>
</dbReference>
<evidence type="ECO:0000259" key="8">
    <source>
        <dbReference type="Pfam" id="PF01323"/>
    </source>
</evidence>
<dbReference type="InterPro" id="IPR017937">
    <property type="entry name" value="Thioredoxin_CS"/>
</dbReference>
<evidence type="ECO:0000313" key="9">
    <source>
        <dbReference type="EMBL" id="NHO67970.1"/>
    </source>
</evidence>
<sequence length="211" mass="23645">MRVMAAIFALMFSLVACAADKAPAAYQAGTHYTVLETPVRTMDPSKIEVTEVFWYGCGHCFKFEPMVHQWSEKLPGDVDFERSPAMWNALMEVHARAFYVAKALGVFDQVHQPLFNALNLERKRLGNVDELADFFADFGVDKDKFEKAYASFGVASQVKQADARARSYKITGTPEIVVDGKYRISARQAGGQAEMLKVADYLVAKIRDERS</sequence>
<dbReference type="PANTHER" id="PTHR35891:SF2">
    <property type="entry name" value="THIOL:DISULFIDE INTERCHANGE PROTEIN DSBA"/>
    <property type="match status" value="1"/>
</dbReference>
<dbReference type="EMBL" id="JAAONZ010000022">
    <property type="protein sequence ID" value="NHO67970.1"/>
    <property type="molecule type" value="Genomic_DNA"/>
</dbReference>
<keyword evidence="2 7" id="KW-0732">Signal</keyword>
<dbReference type="PIRSF" id="PIRSF001488">
    <property type="entry name" value="Tdi_protein"/>
    <property type="match status" value="1"/>
</dbReference>
<evidence type="ECO:0000256" key="7">
    <source>
        <dbReference type="SAM" id="SignalP"/>
    </source>
</evidence>
<dbReference type="GO" id="GO:0016491">
    <property type="term" value="F:oxidoreductase activity"/>
    <property type="evidence" value="ECO:0007669"/>
    <property type="project" value="InterPro"/>
</dbReference>
<keyword evidence="4" id="KW-0676">Redox-active center</keyword>
<evidence type="ECO:0000313" key="10">
    <source>
        <dbReference type="Proteomes" id="UP000787472"/>
    </source>
</evidence>
<dbReference type="SUPFAM" id="SSF52833">
    <property type="entry name" value="Thioredoxin-like"/>
    <property type="match status" value="1"/>
</dbReference>
<keyword evidence="3 5" id="KW-1015">Disulfide bond</keyword>
<organism evidence="9 10">
    <name type="scientific">Pseudomaricurvus hydrocarbonicus</name>
    <dbReference type="NCBI Taxonomy" id="1470433"/>
    <lineage>
        <taxon>Bacteria</taxon>
        <taxon>Pseudomonadati</taxon>
        <taxon>Pseudomonadota</taxon>
        <taxon>Gammaproteobacteria</taxon>
        <taxon>Cellvibrionales</taxon>
        <taxon>Cellvibrionaceae</taxon>
        <taxon>Pseudomaricurvus</taxon>
    </lineage>
</organism>
<dbReference type="PANTHER" id="PTHR35891">
    <property type="entry name" value="THIOL:DISULFIDE INTERCHANGE PROTEIN DSBA"/>
    <property type="match status" value="1"/>
</dbReference>
<feature type="signal peptide" evidence="7">
    <location>
        <begin position="1"/>
        <end position="18"/>
    </location>
</feature>
<feature type="chain" id="PRO_5038826938" description="Thiol:disulfide interchange protein" evidence="7">
    <location>
        <begin position="19"/>
        <end position="211"/>
    </location>
</feature>
<feature type="domain" description="DSBA-like thioredoxin" evidence="8">
    <location>
        <begin position="86"/>
        <end position="191"/>
    </location>
</feature>
<evidence type="ECO:0000256" key="5">
    <source>
        <dbReference type="PIRNR" id="PIRNR001488"/>
    </source>
</evidence>
<gene>
    <name evidence="9" type="ORF">G8770_20680</name>
</gene>
<dbReference type="Proteomes" id="UP000787472">
    <property type="component" value="Unassembled WGS sequence"/>
</dbReference>
<dbReference type="Gene3D" id="3.40.30.10">
    <property type="entry name" value="Glutaredoxin"/>
    <property type="match status" value="1"/>
</dbReference>
<keyword evidence="5" id="KW-0574">Periplasm</keyword>
<dbReference type="InterPro" id="IPR023205">
    <property type="entry name" value="DsbA/DsbL"/>
</dbReference>
<dbReference type="InterPro" id="IPR050824">
    <property type="entry name" value="Thiol_disulfide_DsbA"/>
</dbReference>
<evidence type="ECO:0000256" key="2">
    <source>
        <dbReference type="ARBA" id="ARBA00022729"/>
    </source>
</evidence>
<evidence type="ECO:0000256" key="3">
    <source>
        <dbReference type="ARBA" id="ARBA00023157"/>
    </source>
</evidence>
<protein>
    <recommendedName>
        <fullName evidence="5">Thiol:disulfide interchange protein</fullName>
    </recommendedName>
</protein>
<dbReference type="InterPro" id="IPR001853">
    <property type="entry name" value="DSBA-like_thioredoxin_dom"/>
</dbReference>
<dbReference type="PROSITE" id="PS51257">
    <property type="entry name" value="PROKAR_LIPOPROTEIN"/>
    <property type="match status" value="1"/>
</dbReference>
<dbReference type="PROSITE" id="PS00194">
    <property type="entry name" value="THIOREDOXIN_1"/>
    <property type="match status" value="1"/>
</dbReference>
<reference evidence="9" key="1">
    <citation type="submission" date="2020-03" db="EMBL/GenBank/DDBJ databases">
        <authorList>
            <person name="Guo F."/>
        </authorList>
    </citation>
    <scope>NUCLEOTIDE SEQUENCE</scope>
    <source>
        <strain evidence="9">JCM 30134</strain>
    </source>
</reference>
<comment type="caution">
    <text evidence="9">The sequence shown here is derived from an EMBL/GenBank/DDBJ whole genome shotgun (WGS) entry which is preliminary data.</text>
</comment>
<evidence type="ECO:0000256" key="1">
    <source>
        <dbReference type="ARBA" id="ARBA00005791"/>
    </source>
</evidence>
<evidence type="ECO:0000256" key="4">
    <source>
        <dbReference type="ARBA" id="ARBA00023284"/>
    </source>
</evidence>
<comment type="subcellular location">
    <subcellularLocation>
        <location evidence="5">Periplasm</location>
    </subcellularLocation>
</comment>